<evidence type="ECO:0000313" key="1">
    <source>
        <dbReference type="EMBL" id="MDR6218588.1"/>
    </source>
</evidence>
<name>A0AAE3XCW5_9DEIO</name>
<protein>
    <submittedName>
        <fullName evidence="1">Uncharacterized protein</fullName>
    </submittedName>
</protein>
<gene>
    <name evidence="1" type="ORF">J2Y00_002185</name>
</gene>
<dbReference type="EMBL" id="JAVDQK010000005">
    <property type="protein sequence ID" value="MDR6218588.1"/>
    <property type="molecule type" value="Genomic_DNA"/>
</dbReference>
<evidence type="ECO:0000313" key="2">
    <source>
        <dbReference type="Proteomes" id="UP001185331"/>
    </source>
</evidence>
<reference evidence="1" key="1">
    <citation type="submission" date="2023-07" db="EMBL/GenBank/DDBJ databases">
        <title>Sorghum-associated microbial communities from plants grown in Nebraska, USA.</title>
        <authorList>
            <person name="Schachtman D."/>
        </authorList>
    </citation>
    <scope>NUCLEOTIDE SEQUENCE</scope>
    <source>
        <strain evidence="1">BE330</strain>
    </source>
</reference>
<dbReference type="RefSeq" id="WP_309852944.1">
    <property type="nucleotide sequence ID" value="NZ_JAVDQJ010000004.1"/>
</dbReference>
<proteinExistence type="predicted"/>
<dbReference type="AlphaFoldDB" id="A0AAE3XCW5"/>
<comment type="caution">
    <text evidence="1">The sequence shown here is derived from an EMBL/GenBank/DDBJ whole genome shotgun (WGS) entry which is preliminary data.</text>
</comment>
<organism evidence="1 2">
    <name type="scientific">Deinococcus soli</name>
    <name type="common">ex Cha et al. 2016</name>
    <dbReference type="NCBI Taxonomy" id="1309411"/>
    <lineage>
        <taxon>Bacteria</taxon>
        <taxon>Thermotogati</taxon>
        <taxon>Deinococcota</taxon>
        <taxon>Deinococci</taxon>
        <taxon>Deinococcales</taxon>
        <taxon>Deinococcaceae</taxon>
        <taxon>Deinococcus</taxon>
    </lineage>
</organism>
<accession>A0AAE3XCW5</accession>
<sequence length="80" mass="8719">MTPDQTESRRTVSTGYWAGFRDAAGGGRGAFRSRVHSHVNGRPLCGYQPSSKAHFQFCSADPAYAVDCPRCLALLDKETP</sequence>
<dbReference type="Proteomes" id="UP001185331">
    <property type="component" value="Unassembled WGS sequence"/>
</dbReference>